<keyword evidence="1" id="KW-0472">Membrane</keyword>
<protein>
    <recommendedName>
        <fullName evidence="4">Transmembrane protein</fullName>
    </recommendedName>
</protein>
<proteinExistence type="predicted"/>
<name>A0ABD5LRJ9_AGRRD</name>
<evidence type="ECO:0008006" key="4">
    <source>
        <dbReference type="Google" id="ProtNLM"/>
    </source>
</evidence>
<organism evidence="2 3">
    <name type="scientific">Agrobacterium radiobacter</name>
    <dbReference type="NCBI Taxonomy" id="362"/>
    <lineage>
        <taxon>Bacteria</taxon>
        <taxon>Pseudomonadati</taxon>
        <taxon>Pseudomonadota</taxon>
        <taxon>Alphaproteobacteria</taxon>
        <taxon>Hyphomicrobiales</taxon>
        <taxon>Rhizobiaceae</taxon>
        <taxon>Rhizobium/Agrobacterium group</taxon>
        <taxon>Agrobacterium</taxon>
        <taxon>Agrobacterium tumefaciens complex</taxon>
    </lineage>
</organism>
<evidence type="ECO:0000313" key="2">
    <source>
        <dbReference type="EMBL" id="MES4993798.1"/>
    </source>
</evidence>
<dbReference type="RefSeq" id="WP_353574724.1">
    <property type="nucleotide sequence ID" value="NZ_JBETME010000021.1"/>
</dbReference>
<feature type="transmembrane region" description="Helical" evidence="1">
    <location>
        <begin position="27"/>
        <end position="48"/>
    </location>
</feature>
<feature type="transmembrane region" description="Helical" evidence="1">
    <location>
        <begin position="54"/>
        <end position="73"/>
    </location>
</feature>
<accession>A0ABD5LRJ9</accession>
<evidence type="ECO:0000313" key="3">
    <source>
        <dbReference type="Proteomes" id="UP001438189"/>
    </source>
</evidence>
<comment type="caution">
    <text evidence="2">The sequence shown here is derived from an EMBL/GenBank/DDBJ whole genome shotgun (WGS) entry which is preliminary data.</text>
</comment>
<keyword evidence="1" id="KW-0812">Transmembrane</keyword>
<keyword evidence="1" id="KW-1133">Transmembrane helix</keyword>
<dbReference type="EMBL" id="JBETME010000021">
    <property type="protein sequence ID" value="MES4993798.1"/>
    <property type="molecule type" value="Genomic_DNA"/>
</dbReference>
<gene>
    <name evidence="2" type="ORF">ABVB70_26250</name>
</gene>
<reference evidence="2 3" key="1">
    <citation type="submission" date="2024-06" db="EMBL/GenBank/DDBJ databases">
        <title>Genome sequencing of Agrobacterium spp. from tobacco in Serbia.</title>
        <authorList>
            <person name="Ilicic R.J."/>
            <person name="Studholme D.J."/>
            <person name="Jelusic A."/>
            <person name="Barac G."/>
            <person name="Bagi F."/>
            <person name="Popovic Milovanovic T."/>
        </authorList>
    </citation>
    <scope>NUCLEOTIDE SEQUENCE [LARGE SCALE GENOMIC DNA]</scope>
    <source>
        <strain evidence="2 3">DA1</strain>
    </source>
</reference>
<evidence type="ECO:0000256" key="1">
    <source>
        <dbReference type="SAM" id="Phobius"/>
    </source>
</evidence>
<dbReference type="AlphaFoldDB" id="A0ABD5LRJ9"/>
<sequence length="80" mass="8007">MKDKIERRTKKVVSAGKARPAETRWSLIGAAVGALLGLLVGGVGVAAMGGAAGIPAAVILALVGAVIGNRYGVSKDRPVQ</sequence>
<dbReference type="Proteomes" id="UP001438189">
    <property type="component" value="Unassembled WGS sequence"/>
</dbReference>